<dbReference type="Gene3D" id="3.40.50.1820">
    <property type="entry name" value="alpha/beta hydrolase"/>
    <property type="match status" value="1"/>
</dbReference>
<feature type="chain" id="PRO_5038439800" evidence="1">
    <location>
        <begin position="24"/>
        <end position="700"/>
    </location>
</feature>
<dbReference type="GO" id="GO:0008236">
    <property type="term" value="F:serine-type peptidase activity"/>
    <property type="evidence" value="ECO:0007669"/>
    <property type="project" value="InterPro"/>
</dbReference>
<dbReference type="InterPro" id="IPR002469">
    <property type="entry name" value="Peptidase_S9B_N"/>
</dbReference>
<dbReference type="Pfam" id="PF00930">
    <property type="entry name" value="DPPIV_N"/>
    <property type="match status" value="1"/>
</dbReference>
<evidence type="ECO:0000256" key="1">
    <source>
        <dbReference type="SAM" id="SignalP"/>
    </source>
</evidence>
<evidence type="ECO:0000259" key="3">
    <source>
        <dbReference type="Pfam" id="PF00930"/>
    </source>
</evidence>
<dbReference type="Pfam" id="PF00326">
    <property type="entry name" value="Peptidase_S9"/>
    <property type="match status" value="1"/>
</dbReference>
<proteinExistence type="predicted"/>
<dbReference type="GO" id="GO:0006508">
    <property type="term" value="P:proteolysis"/>
    <property type="evidence" value="ECO:0007669"/>
    <property type="project" value="InterPro"/>
</dbReference>
<evidence type="ECO:0000313" key="5">
    <source>
        <dbReference type="Proteomes" id="UP000823772"/>
    </source>
</evidence>
<comment type="caution">
    <text evidence="4">The sequence shown here is derived from an EMBL/GenBank/DDBJ whole genome shotgun (WGS) entry which is preliminary data.</text>
</comment>
<dbReference type="InterPro" id="IPR001375">
    <property type="entry name" value="Peptidase_S9_cat"/>
</dbReference>
<dbReference type="SUPFAM" id="SSF53474">
    <property type="entry name" value="alpha/beta-Hydrolases"/>
    <property type="match status" value="1"/>
</dbReference>
<reference evidence="4" key="2">
    <citation type="journal article" date="2021" name="PeerJ">
        <title>Extensive microbial diversity within the chicken gut microbiome revealed by metagenomics and culture.</title>
        <authorList>
            <person name="Gilroy R."/>
            <person name="Ravi A."/>
            <person name="Getino M."/>
            <person name="Pursley I."/>
            <person name="Horton D.L."/>
            <person name="Alikhan N.F."/>
            <person name="Baker D."/>
            <person name="Gharbi K."/>
            <person name="Hall N."/>
            <person name="Watson M."/>
            <person name="Adriaenssens E.M."/>
            <person name="Foster-Nyarko E."/>
            <person name="Jarju S."/>
            <person name="Secka A."/>
            <person name="Antonio M."/>
            <person name="Oren A."/>
            <person name="Chaudhuri R.R."/>
            <person name="La Ragione R."/>
            <person name="Hildebrand F."/>
            <person name="Pallen M.J."/>
        </authorList>
    </citation>
    <scope>NUCLEOTIDE SEQUENCE</scope>
    <source>
        <strain evidence="4">B3-2255</strain>
    </source>
</reference>
<organism evidence="4 5">
    <name type="scientific">Candidatus Merdivivens faecigallinarum</name>
    <dbReference type="NCBI Taxonomy" id="2840871"/>
    <lineage>
        <taxon>Bacteria</taxon>
        <taxon>Pseudomonadati</taxon>
        <taxon>Bacteroidota</taxon>
        <taxon>Bacteroidia</taxon>
        <taxon>Bacteroidales</taxon>
        <taxon>Muribaculaceae</taxon>
        <taxon>Muribaculaceae incertae sedis</taxon>
        <taxon>Candidatus Merdivivens</taxon>
    </lineage>
</organism>
<evidence type="ECO:0000313" key="4">
    <source>
        <dbReference type="EMBL" id="MBO8481754.1"/>
    </source>
</evidence>
<feature type="signal peptide" evidence="1">
    <location>
        <begin position="1"/>
        <end position="23"/>
    </location>
</feature>
<dbReference type="EMBL" id="JADILY010000090">
    <property type="protein sequence ID" value="MBO8481754.1"/>
    <property type="molecule type" value="Genomic_DNA"/>
</dbReference>
<protein>
    <submittedName>
        <fullName evidence="4">DPP IV N-terminal domain-containing protein</fullName>
    </submittedName>
</protein>
<dbReference type="PANTHER" id="PTHR11731:SF193">
    <property type="entry name" value="DIPEPTIDYL PEPTIDASE 9"/>
    <property type="match status" value="1"/>
</dbReference>
<dbReference type="Proteomes" id="UP000823772">
    <property type="component" value="Unassembled WGS sequence"/>
</dbReference>
<dbReference type="InterPro" id="IPR050278">
    <property type="entry name" value="Serine_Prot_S9B/DPPIV"/>
</dbReference>
<dbReference type="GO" id="GO:0008239">
    <property type="term" value="F:dipeptidyl-peptidase activity"/>
    <property type="evidence" value="ECO:0007669"/>
    <property type="project" value="TreeGrafter"/>
</dbReference>
<dbReference type="PANTHER" id="PTHR11731">
    <property type="entry name" value="PROTEASE FAMILY S9B,C DIPEPTIDYL-PEPTIDASE IV-RELATED"/>
    <property type="match status" value="1"/>
</dbReference>
<dbReference type="Gene3D" id="2.140.10.30">
    <property type="entry name" value="Dipeptidylpeptidase IV, N-terminal domain"/>
    <property type="match status" value="1"/>
</dbReference>
<gene>
    <name evidence="4" type="ORF">IAC87_04315</name>
</gene>
<name>A0A9D9IZT3_9BACT</name>
<sequence>MKHSGLVLAAITAALLISGTTHAEEFPDNTGKIRLTEENISGKLPEGILNDIPQEYYWNGRKFVFSKEPAKKTVFPENMPAGAVNPTYSPDSTKIAYTKGGDLYVYNVADGKEIRITDDGNDMITSGYASWVYYEEILGRATNYKAFWWSPDSRRIGFYRFDNTGVPVFPIYLSDGQHGELFSYHYPKAGDRNPEVRIGMADISSGKPETVWADFDEKLDQYFGIPFWGDDSREFYIAHMPRVQNELTLYAVSAENGEKRLVYEESYPTWINWMQEIIFEKDGLYMVRDFEGWQQIYFLPYDGSGVKRITSGENWNISLVGVNPKNNDIYFLAMRASKIRRALYKADTEGNITALTDEDYDVHKVVFSDDFKQFAATYSNAVTPPKVSVFRTGKHNRDGSLKEEIIADMKGSGFDSYAIALPETVYLETEDGFILPGLIFYPVDFDPSKKYPVHFDIYGGPDTPMVRDRWRGINDATQWWANNGIIEVIVDNRASGCCGRKGLDMIYRNLMNYELQDFIAWSEYFKSLPYVDGNKIGVEGFSFGGTMTVMCLTKGHEHFNFGIAGGGVYDWMLYDSHYTERYMDTPERNPEGYADKVLNYADMYPTEYMKTVPDGTDGEPASGHGIDMSKPTHMLKLTHGTADDNVHFQQTMQLVDLLQKEGKRFEMMIYPEGKHGYRGYQAEHFNAANKFFWLKWLKDM</sequence>
<dbReference type="SUPFAM" id="SSF82171">
    <property type="entry name" value="DPP6 N-terminal domain-like"/>
    <property type="match status" value="1"/>
</dbReference>
<reference evidence="4" key="1">
    <citation type="submission" date="2020-10" db="EMBL/GenBank/DDBJ databases">
        <authorList>
            <person name="Gilroy R."/>
        </authorList>
    </citation>
    <scope>NUCLEOTIDE SEQUENCE</scope>
    <source>
        <strain evidence="4">B3-2255</strain>
    </source>
</reference>
<keyword evidence="1" id="KW-0732">Signal</keyword>
<dbReference type="AlphaFoldDB" id="A0A9D9IZT3"/>
<evidence type="ECO:0000259" key="2">
    <source>
        <dbReference type="Pfam" id="PF00326"/>
    </source>
</evidence>
<feature type="domain" description="Dipeptidylpeptidase IV N-terminal" evidence="3">
    <location>
        <begin position="80"/>
        <end position="385"/>
    </location>
</feature>
<dbReference type="InterPro" id="IPR029058">
    <property type="entry name" value="AB_hydrolase_fold"/>
</dbReference>
<feature type="domain" description="Peptidase S9 prolyl oligopeptidase catalytic" evidence="2">
    <location>
        <begin position="477"/>
        <end position="692"/>
    </location>
</feature>
<accession>A0A9D9IZT3</accession>